<keyword evidence="9 13" id="KW-0067">ATP-binding</keyword>
<dbReference type="SMART" id="SM00388">
    <property type="entry name" value="HisKA"/>
    <property type="match status" value="1"/>
</dbReference>
<keyword evidence="11 13" id="KW-0902">Two-component regulatory system</keyword>
<keyword evidence="7 13" id="KW-0547">Nucleotide-binding</keyword>
<evidence type="ECO:0000256" key="9">
    <source>
        <dbReference type="ARBA" id="ARBA00022840"/>
    </source>
</evidence>
<dbReference type="Pfam" id="PF00512">
    <property type="entry name" value="HisKA"/>
    <property type="match status" value="1"/>
</dbReference>
<dbReference type="InterPro" id="IPR036890">
    <property type="entry name" value="HATPase_C_sf"/>
</dbReference>
<evidence type="ECO:0000256" key="13">
    <source>
        <dbReference type="PIRNR" id="PIRNR037532"/>
    </source>
</evidence>
<dbReference type="EC" id="2.7.13.3" evidence="13"/>
<dbReference type="Pfam" id="PF00989">
    <property type="entry name" value="PAS"/>
    <property type="match status" value="1"/>
</dbReference>
<dbReference type="SMART" id="SM00091">
    <property type="entry name" value="PAS"/>
    <property type="match status" value="1"/>
</dbReference>
<dbReference type="SMART" id="SM00387">
    <property type="entry name" value="HATPase_c"/>
    <property type="match status" value="1"/>
</dbReference>
<dbReference type="InterPro" id="IPR003660">
    <property type="entry name" value="HAMP_dom"/>
</dbReference>
<dbReference type="InterPro" id="IPR045671">
    <property type="entry name" value="NtrY-like_N"/>
</dbReference>
<dbReference type="GO" id="GO:0009399">
    <property type="term" value="P:nitrogen fixation"/>
    <property type="evidence" value="ECO:0007669"/>
    <property type="project" value="UniProtKB-UniRule"/>
</dbReference>
<keyword evidence="6 13" id="KW-0812">Transmembrane</keyword>
<dbReference type="PROSITE" id="PS50112">
    <property type="entry name" value="PAS"/>
    <property type="match status" value="1"/>
</dbReference>
<dbReference type="AlphaFoldDB" id="A0A1Y6BX75"/>
<dbReference type="PANTHER" id="PTHR43065:SF10">
    <property type="entry name" value="PEROXIDE STRESS-ACTIVATED HISTIDINE KINASE MAK3"/>
    <property type="match status" value="1"/>
</dbReference>
<dbReference type="InterPro" id="IPR035965">
    <property type="entry name" value="PAS-like_dom_sf"/>
</dbReference>
<evidence type="ECO:0000256" key="4">
    <source>
        <dbReference type="ARBA" id="ARBA00022553"/>
    </source>
</evidence>
<dbReference type="SUPFAM" id="SSF158472">
    <property type="entry name" value="HAMP domain-like"/>
    <property type="match status" value="1"/>
</dbReference>
<dbReference type="RefSeq" id="WP_085123043.1">
    <property type="nucleotide sequence ID" value="NZ_FWZX01000008.1"/>
</dbReference>
<keyword evidence="10 14" id="KW-1133">Transmembrane helix</keyword>
<dbReference type="SUPFAM" id="SSF55785">
    <property type="entry name" value="PYP-like sensor domain (PAS domain)"/>
    <property type="match status" value="1"/>
</dbReference>
<dbReference type="GO" id="GO:0005524">
    <property type="term" value="F:ATP binding"/>
    <property type="evidence" value="ECO:0007669"/>
    <property type="project" value="UniProtKB-UniRule"/>
</dbReference>
<dbReference type="Gene3D" id="3.30.450.20">
    <property type="entry name" value="PAS domain"/>
    <property type="match status" value="1"/>
</dbReference>
<dbReference type="CDD" id="cd00082">
    <property type="entry name" value="HisKA"/>
    <property type="match status" value="1"/>
</dbReference>
<evidence type="ECO:0000259" key="17">
    <source>
        <dbReference type="PROSITE" id="PS50885"/>
    </source>
</evidence>
<gene>
    <name evidence="18" type="ORF">SAMN05428998_108162</name>
</gene>
<feature type="transmembrane region" description="Helical" evidence="14">
    <location>
        <begin position="65"/>
        <end position="88"/>
    </location>
</feature>
<dbReference type="SMART" id="SM00304">
    <property type="entry name" value="HAMP"/>
    <property type="match status" value="1"/>
</dbReference>
<keyword evidence="13" id="KW-0535">Nitrogen fixation</keyword>
<dbReference type="PRINTS" id="PR00344">
    <property type="entry name" value="BCTRLSENSOR"/>
</dbReference>
<name>A0A1Y6BX75_9PROT</name>
<dbReference type="PROSITE" id="PS50109">
    <property type="entry name" value="HIS_KIN"/>
    <property type="match status" value="1"/>
</dbReference>
<keyword evidence="12 13" id="KW-0472">Membrane</keyword>
<dbReference type="PIRSF" id="PIRSF037532">
    <property type="entry name" value="STHK_NtrY"/>
    <property type="match status" value="1"/>
</dbReference>
<dbReference type="STRING" id="560819.SAMN05428998_108162"/>
<dbReference type="Pfam" id="PF00672">
    <property type="entry name" value="HAMP"/>
    <property type="match status" value="1"/>
</dbReference>
<dbReference type="SUPFAM" id="SSF47384">
    <property type="entry name" value="Homodimeric domain of signal transducing histidine kinase"/>
    <property type="match status" value="1"/>
</dbReference>
<dbReference type="InterPro" id="IPR003661">
    <property type="entry name" value="HisK_dim/P_dom"/>
</dbReference>
<dbReference type="SUPFAM" id="SSF55874">
    <property type="entry name" value="ATPase domain of HSP90 chaperone/DNA topoisomerase II/histidine kinase"/>
    <property type="match status" value="1"/>
</dbReference>
<evidence type="ECO:0000256" key="1">
    <source>
        <dbReference type="ARBA" id="ARBA00000085"/>
    </source>
</evidence>
<feature type="domain" description="Histidine kinase" evidence="15">
    <location>
        <begin position="520"/>
        <end position="748"/>
    </location>
</feature>
<dbReference type="InterPro" id="IPR036097">
    <property type="entry name" value="HisK_dim/P_sf"/>
</dbReference>
<reference evidence="18 19" key="1">
    <citation type="submission" date="2017-04" db="EMBL/GenBank/DDBJ databases">
        <authorList>
            <person name="Afonso C.L."/>
            <person name="Miller P.J."/>
            <person name="Scott M.A."/>
            <person name="Spackman E."/>
            <person name="Goraichik I."/>
            <person name="Dimitrov K.M."/>
            <person name="Suarez D.L."/>
            <person name="Swayne D.E."/>
        </authorList>
    </citation>
    <scope>NUCLEOTIDE SEQUENCE [LARGE SCALE GENOMIC DNA]</scope>
    <source>
        <strain evidence="18 19">USBA 355</strain>
    </source>
</reference>
<feature type="transmembrane region" description="Helical" evidence="14">
    <location>
        <begin position="109"/>
        <end position="133"/>
    </location>
</feature>
<dbReference type="NCBIfam" id="TIGR00229">
    <property type="entry name" value="sensory_box"/>
    <property type="match status" value="1"/>
</dbReference>
<dbReference type="Gene3D" id="1.10.287.130">
    <property type="match status" value="1"/>
</dbReference>
<keyword evidence="19" id="KW-1185">Reference proteome</keyword>
<keyword evidence="3 13" id="KW-1003">Cell membrane</keyword>
<dbReference type="InterPro" id="IPR013767">
    <property type="entry name" value="PAS_fold"/>
</dbReference>
<dbReference type="GO" id="GO:0005886">
    <property type="term" value="C:plasma membrane"/>
    <property type="evidence" value="ECO:0007669"/>
    <property type="project" value="UniProtKB-SubCell"/>
</dbReference>
<dbReference type="InterPro" id="IPR017232">
    <property type="entry name" value="NtrY"/>
</dbReference>
<dbReference type="PROSITE" id="PS50885">
    <property type="entry name" value="HAMP"/>
    <property type="match status" value="1"/>
</dbReference>
<evidence type="ECO:0000313" key="18">
    <source>
        <dbReference type="EMBL" id="SMF25381.1"/>
    </source>
</evidence>
<evidence type="ECO:0000256" key="5">
    <source>
        <dbReference type="ARBA" id="ARBA00022679"/>
    </source>
</evidence>
<dbReference type="CDD" id="cd00130">
    <property type="entry name" value="PAS"/>
    <property type="match status" value="1"/>
</dbReference>
<dbReference type="InterPro" id="IPR004358">
    <property type="entry name" value="Sig_transdc_His_kin-like_C"/>
</dbReference>
<evidence type="ECO:0000256" key="3">
    <source>
        <dbReference type="ARBA" id="ARBA00022475"/>
    </source>
</evidence>
<evidence type="ECO:0000256" key="10">
    <source>
        <dbReference type="ARBA" id="ARBA00022989"/>
    </source>
</evidence>
<evidence type="ECO:0000256" key="11">
    <source>
        <dbReference type="ARBA" id="ARBA00023012"/>
    </source>
</evidence>
<protein>
    <recommendedName>
        <fullName evidence="13">Nitrogen regulation protein</fullName>
        <ecNumber evidence="13">2.7.13.3</ecNumber>
    </recommendedName>
</protein>
<evidence type="ECO:0000259" key="15">
    <source>
        <dbReference type="PROSITE" id="PS50109"/>
    </source>
</evidence>
<dbReference type="PANTHER" id="PTHR43065">
    <property type="entry name" value="SENSOR HISTIDINE KINASE"/>
    <property type="match status" value="1"/>
</dbReference>
<keyword evidence="4" id="KW-0597">Phosphoprotein</keyword>
<evidence type="ECO:0000256" key="6">
    <source>
        <dbReference type="ARBA" id="ARBA00022692"/>
    </source>
</evidence>
<sequence>MTDPRSEPAGEKDSAFLAQFAAFARRTHLERWVSLILLALALAGCVTTFLAMTGRLPVTPDAVEIQLLLTADLVLVLLLTAMIGRRLIVLWLQRRRDVAGARLHARLMTLFALVAVTPTLIVAVFTALLFVGMQDWFSERVRTAVRESLAVAQSYLEEHRRTIVGDALAMAQDLNRAGPSMLVNPQRFSQFVSTQAAWRSLTEALVFDSSGHVLARAGFSLLLEFEPDIPPWAIEQANQGEVAILEPESDDRVRAIIKLEAFPDTYLFVGRLIDPRVLAHTQRSSDAVKLYEQIENQRESILATFAAIFAVISLLLLLVAAWIGLAFANRLGRPIAQLIEAAQRVGAGDLTVRVADDDEGIEIDALARAFNRMTGDLQRQRGELIEANQQIEARRRFGEAVLSGVTAGVLGLDRDGYVTIANRRAHELLALQPGQLMGRRVSKLSREMRELLEQARRKPRRIHERQAGLAGADGSSRTLLVRIVAEQAGEKIIGYVVTFDDITELLSAQRKAAWADVARRIAHEIKNPLTPIQLSAERLKRRYLKQISEDPETFAACTDTIVRQVGDIGRMVDEFSNFARMPTPAKAPCDLIRLVIDSLALQRSAHGAIRFLSELPDKPVPVQVDAAQIRQALTNLLQNAVDSIEGRQAAEGGGEGAPAGVAGEEGLVRVRLSTTASLAEIAIEDNGRGLPKKDRDRLTEPYVTTREKGTGLGLAIVKKILEDHGGSLALADREGGGAVIRLTLPLGETASRDGPAQEGRIAVHGS</sequence>
<comment type="catalytic activity">
    <reaction evidence="1 13">
        <text>ATP + protein L-histidine = ADP + protein N-phospho-L-histidine.</text>
        <dbReference type="EC" id="2.7.13.3"/>
    </reaction>
</comment>
<comment type="subcellular location">
    <subcellularLocation>
        <location evidence="2 13">Cell membrane</location>
        <topology evidence="2 13">Multi-pass membrane protein</topology>
    </subcellularLocation>
</comment>
<dbReference type="Pfam" id="PF02518">
    <property type="entry name" value="HATPase_c"/>
    <property type="match status" value="1"/>
</dbReference>
<dbReference type="Gene3D" id="3.30.565.10">
    <property type="entry name" value="Histidine kinase-like ATPase, C-terminal domain"/>
    <property type="match status" value="1"/>
</dbReference>
<dbReference type="Proteomes" id="UP000192917">
    <property type="component" value="Unassembled WGS sequence"/>
</dbReference>
<evidence type="ECO:0000256" key="12">
    <source>
        <dbReference type="ARBA" id="ARBA00023136"/>
    </source>
</evidence>
<evidence type="ECO:0000256" key="8">
    <source>
        <dbReference type="ARBA" id="ARBA00022777"/>
    </source>
</evidence>
<feature type="transmembrane region" description="Helical" evidence="14">
    <location>
        <begin position="301"/>
        <end position="328"/>
    </location>
</feature>
<feature type="transmembrane region" description="Helical" evidence="14">
    <location>
        <begin position="32"/>
        <end position="53"/>
    </location>
</feature>
<accession>A0A1Y6BX75</accession>
<dbReference type="EMBL" id="FWZX01000008">
    <property type="protein sequence ID" value="SMF25381.1"/>
    <property type="molecule type" value="Genomic_DNA"/>
</dbReference>
<keyword evidence="8 13" id="KW-0418">Kinase</keyword>
<feature type="domain" description="PAS" evidence="16">
    <location>
        <begin position="394"/>
        <end position="439"/>
    </location>
</feature>
<evidence type="ECO:0000256" key="2">
    <source>
        <dbReference type="ARBA" id="ARBA00004651"/>
    </source>
</evidence>
<keyword evidence="5 13" id="KW-0808">Transferase</keyword>
<dbReference type="GO" id="GO:0000155">
    <property type="term" value="F:phosphorelay sensor kinase activity"/>
    <property type="evidence" value="ECO:0007669"/>
    <property type="project" value="InterPro"/>
</dbReference>
<dbReference type="InterPro" id="IPR003594">
    <property type="entry name" value="HATPase_dom"/>
</dbReference>
<dbReference type="Pfam" id="PF19312">
    <property type="entry name" value="NtrY_N"/>
    <property type="match status" value="1"/>
</dbReference>
<dbReference type="InterPro" id="IPR005467">
    <property type="entry name" value="His_kinase_dom"/>
</dbReference>
<proteinExistence type="predicted"/>
<organism evidence="18 19">
    <name type="scientific">Tistlia consotensis USBA 355</name>
    <dbReference type="NCBI Taxonomy" id="560819"/>
    <lineage>
        <taxon>Bacteria</taxon>
        <taxon>Pseudomonadati</taxon>
        <taxon>Pseudomonadota</taxon>
        <taxon>Alphaproteobacteria</taxon>
        <taxon>Rhodospirillales</taxon>
        <taxon>Rhodovibrionaceae</taxon>
        <taxon>Tistlia</taxon>
    </lineage>
</organism>
<dbReference type="Gene3D" id="6.10.340.10">
    <property type="match status" value="1"/>
</dbReference>
<dbReference type="CDD" id="cd06225">
    <property type="entry name" value="HAMP"/>
    <property type="match status" value="1"/>
</dbReference>
<evidence type="ECO:0000256" key="14">
    <source>
        <dbReference type="SAM" id="Phobius"/>
    </source>
</evidence>
<evidence type="ECO:0000313" key="19">
    <source>
        <dbReference type="Proteomes" id="UP000192917"/>
    </source>
</evidence>
<evidence type="ECO:0000259" key="16">
    <source>
        <dbReference type="PROSITE" id="PS50112"/>
    </source>
</evidence>
<dbReference type="GO" id="GO:0006355">
    <property type="term" value="P:regulation of DNA-templated transcription"/>
    <property type="evidence" value="ECO:0007669"/>
    <property type="project" value="InterPro"/>
</dbReference>
<feature type="domain" description="HAMP" evidence="17">
    <location>
        <begin position="329"/>
        <end position="382"/>
    </location>
</feature>
<dbReference type="InterPro" id="IPR000014">
    <property type="entry name" value="PAS"/>
</dbReference>
<evidence type="ECO:0000256" key="7">
    <source>
        <dbReference type="ARBA" id="ARBA00022741"/>
    </source>
</evidence>